<reference evidence="1 2" key="1">
    <citation type="journal article" date="2019" name="Commun. Biol.">
        <title>The bagworm genome reveals a unique fibroin gene that provides high tensile strength.</title>
        <authorList>
            <person name="Kono N."/>
            <person name="Nakamura H."/>
            <person name="Ohtoshi R."/>
            <person name="Tomita M."/>
            <person name="Numata K."/>
            <person name="Arakawa K."/>
        </authorList>
    </citation>
    <scope>NUCLEOTIDE SEQUENCE [LARGE SCALE GENOMIC DNA]</scope>
</reference>
<dbReference type="AlphaFoldDB" id="A0A4C1XY72"/>
<sequence>MVSGEYVMTLNKEQGQMLHVMGTLYLTLPSITYFPHSHLNVILFHVSEANKLDLCPQAFKAFKVEAKIACTSICKCLGCRNVEESVERLRRRDVPAAFERLIAPRPPAQHAAAHKQPCSFVTSEVIEAVCQCLIAAAMEGADGDGEGVDDRIPFAVSNGQCNTAQPSNDEGEAVRAVIEEFARCLQDIINAAQHTQSTPALGSEVNT</sequence>
<organism evidence="1 2">
    <name type="scientific">Eumeta variegata</name>
    <name type="common">Bagworm moth</name>
    <name type="synonym">Eumeta japonica</name>
    <dbReference type="NCBI Taxonomy" id="151549"/>
    <lineage>
        <taxon>Eukaryota</taxon>
        <taxon>Metazoa</taxon>
        <taxon>Ecdysozoa</taxon>
        <taxon>Arthropoda</taxon>
        <taxon>Hexapoda</taxon>
        <taxon>Insecta</taxon>
        <taxon>Pterygota</taxon>
        <taxon>Neoptera</taxon>
        <taxon>Endopterygota</taxon>
        <taxon>Lepidoptera</taxon>
        <taxon>Glossata</taxon>
        <taxon>Ditrysia</taxon>
        <taxon>Tineoidea</taxon>
        <taxon>Psychidae</taxon>
        <taxon>Oiketicinae</taxon>
        <taxon>Eumeta</taxon>
    </lineage>
</organism>
<evidence type="ECO:0000313" key="1">
    <source>
        <dbReference type="EMBL" id="GBP68548.1"/>
    </source>
</evidence>
<dbReference type="Proteomes" id="UP000299102">
    <property type="component" value="Unassembled WGS sequence"/>
</dbReference>
<name>A0A4C1XY72_EUMVA</name>
<keyword evidence="2" id="KW-1185">Reference proteome</keyword>
<comment type="caution">
    <text evidence="1">The sequence shown here is derived from an EMBL/GenBank/DDBJ whole genome shotgun (WGS) entry which is preliminary data.</text>
</comment>
<evidence type="ECO:0000313" key="2">
    <source>
        <dbReference type="Proteomes" id="UP000299102"/>
    </source>
</evidence>
<protein>
    <submittedName>
        <fullName evidence="1">Protein lin-54 homolog</fullName>
    </submittedName>
</protein>
<gene>
    <name evidence="1" type="primary">Lin54</name>
    <name evidence="1" type="ORF">EVAR_53966_1</name>
</gene>
<dbReference type="STRING" id="151549.A0A4C1XY72"/>
<dbReference type="OrthoDB" id="6283463at2759"/>
<dbReference type="EMBL" id="BGZK01001015">
    <property type="protein sequence ID" value="GBP68548.1"/>
    <property type="molecule type" value="Genomic_DNA"/>
</dbReference>
<proteinExistence type="predicted"/>
<accession>A0A4C1XY72</accession>